<organism evidence="1 2">
    <name type="scientific">Sistotremastrum niveocremeum HHB9708</name>
    <dbReference type="NCBI Taxonomy" id="1314777"/>
    <lineage>
        <taxon>Eukaryota</taxon>
        <taxon>Fungi</taxon>
        <taxon>Dikarya</taxon>
        <taxon>Basidiomycota</taxon>
        <taxon>Agaricomycotina</taxon>
        <taxon>Agaricomycetes</taxon>
        <taxon>Sistotremastrales</taxon>
        <taxon>Sistotremastraceae</taxon>
        <taxon>Sertulicium</taxon>
        <taxon>Sertulicium niveocremeum</taxon>
    </lineage>
</organism>
<proteinExistence type="predicted"/>
<evidence type="ECO:0000313" key="2">
    <source>
        <dbReference type="Proteomes" id="UP000076722"/>
    </source>
</evidence>
<dbReference type="EMBL" id="KV419467">
    <property type="protein sequence ID" value="KZS86819.1"/>
    <property type="molecule type" value="Genomic_DNA"/>
</dbReference>
<sequence length="167" mass="18442">MSLLVLLFGHQGWEDLSSAPPGLGQASPFPLRLPETVRSSEVACRRVMRRGENEFRSFIAFWDAVRVLDRASLINSRLRGPRLISSHLGCEFVCGSIIFLSAKEAQADELHSLRCLCKGAELTVVVIPTSIMVTIRSESPVTMRQIEWLVAIAAGSYVTPIILDDFA</sequence>
<name>A0A164ML87_9AGAM</name>
<accession>A0A164ML87</accession>
<dbReference type="AlphaFoldDB" id="A0A164ML87"/>
<protein>
    <submittedName>
        <fullName evidence="1">Uncharacterized protein</fullName>
    </submittedName>
</protein>
<keyword evidence="2" id="KW-1185">Reference proteome</keyword>
<evidence type="ECO:0000313" key="1">
    <source>
        <dbReference type="EMBL" id="KZS86819.1"/>
    </source>
</evidence>
<reference evidence="1 2" key="1">
    <citation type="journal article" date="2016" name="Mol. Biol. Evol.">
        <title>Comparative Genomics of Early-Diverging Mushroom-Forming Fungi Provides Insights into the Origins of Lignocellulose Decay Capabilities.</title>
        <authorList>
            <person name="Nagy L.G."/>
            <person name="Riley R."/>
            <person name="Tritt A."/>
            <person name="Adam C."/>
            <person name="Daum C."/>
            <person name="Floudas D."/>
            <person name="Sun H."/>
            <person name="Yadav J.S."/>
            <person name="Pangilinan J."/>
            <person name="Larsson K.H."/>
            <person name="Matsuura K."/>
            <person name="Barry K."/>
            <person name="Labutti K."/>
            <person name="Kuo R."/>
            <person name="Ohm R.A."/>
            <person name="Bhattacharya S.S."/>
            <person name="Shirouzu T."/>
            <person name="Yoshinaga Y."/>
            <person name="Martin F.M."/>
            <person name="Grigoriev I.V."/>
            <person name="Hibbett D.S."/>
        </authorList>
    </citation>
    <scope>NUCLEOTIDE SEQUENCE [LARGE SCALE GENOMIC DNA]</scope>
    <source>
        <strain evidence="1 2">HHB9708</strain>
    </source>
</reference>
<dbReference type="Proteomes" id="UP000076722">
    <property type="component" value="Unassembled WGS sequence"/>
</dbReference>
<gene>
    <name evidence="1" type="ORF">SISNIDRAFT_471487</name>
</gene>